<dbReference type="AlphaFoldDB" id="A0AAV6NAP9"/>
<dbReference type="Pfam" id="PF02374">
    <property type="entry name" value="ArsA_ATPase"/>
    <property type="match status" value="2"/>
</dbReference>
<evidence type="ECO:0000256" key="2">
    <source>
        <dbReference type="SAM" id="Coils"/>
    </source>
</evidence>
<evidence type="ECO:0000313" key="5">
    <source>
        <dbReference type="Proteomes" id="UP000685013"/>
    </source>
</evidence>
<feature type="domain" description="ArsA/GET3 Anion-transporting ATPase-like" evidence="3">
    <location>
        <begin position="20"/>
        <end position="124"/>
    </location>
</feature>
<proteinExistence type="inferred from homology"/>
<dbReference type="PANTHER" id="PTHR10803">
    <property type="entry name" value="ARSENICAL PUMP-DRIVING ATPASE ARSENITE-TRANSLOCATING ATPASE"/>
    <property type="match status" value="1"/>
</dbReference>
<dbReference type="EMBL" id="JAGKQH010000008">
    <property type="protein sequence ID" value="KAG6593692.1"/>
    <property type="molecule type" value="Genomic_DNA"/>
</dbReference>
<feature type="domain" description="ArsA/GET3 Anion-transporting ATPase-like" evidence="3">
    <location>
        <begin position="132"/>
        <end position="252"/>
    </location>
</feature>
<dbReference type="PANTHER" id="PTHR10803:SF3">
    <property type="entry name" value="ATPASE GET3"/>
    <property type="match status" value="1"/>
</dbReference>
<evidence type="ECO:0000259" key="3">
    <source>
        <dbReference type="Pfam" id="PF02374"/>
    </source>
</evidence>
<feature type="coiled-coil region" evidence="2">
    <location>
        <begin position="266"/>
        <end position="293"/>
    </location>
</feature>
<feature type="non-terminal residue" evidence="4">
    <location>
        <position position="1"/>
    </location>
</feature>
<organism evidence="4 5">
    <name type="scientific">Cucurbita argyrosperma subsp. sororia</name>
    <dbReference type="NCBI Taxonomy" id="37648"/>
    <lineage>
        <taxon>Eukaryota</taxon>
        <taxon>Viridiplantae</taxon>
        <taxon>Streptophyta</taxon>
        <taxon>Embryophyta</taxon>
        <taxon>Tracheophyta</taxon>
        <taxon>Spermatophyta</taxon>
        <taxon>Magnoliopsida</taxon>
        <taxon>eudicotyledons</taxon>
        <taxon>Gunneridae</taxon>
        <taxon>Pentapetalae</taxon>
        <taxon>rosids</taxon>
        <taxon>fabids</taxon>
        <taxon>Cucurbitales</taxon>
        <taxon>Cucurbitaceae</taxon>
        <taxon>Cucurbiteae</taxon>
        <taxon>Cucurbita</taxon>
    </lineage>
</organism>
<gene>
    <name evidence="4" type="ORF">SDJN03_13168</name>
</gene>
<sequence>MAEELPEGTVQNLLDQETLKWVFVGGKGGVGKTTCSSILSILLSRVRSSVLIISTDPAHNLSDAFQQRFTKAPTLVNGFSNLYAMEVNPTVENEELEEGIDGLFSELANAIPGIDEAMSFSEMLNDEFGEDAILGRLEGMRDVIEQVNRQFKDPDLTTFVCVCIPEFLSLYETERLVQELTKFEIDTHNIIINQVLYDEEDVESKLLKARMRMQQKYLDQFYMLYDDFHITKLPLLPQEVTGVEALTGFSGKFLTPHDPSSSRDTVEDLEMKITTLKQQLEYAETDLDRLRKGKQKA</sequence>
<keyword evidence="5" id="KW-1185">Reference proteome</keyword>
<dbReference type="InterPro" id="IPR016300">
    <property type="entry name" value="ATPase_ArsA/GET3"/>
</dbReference>
<dbReference type="GO" id="GO:0071816">
    <property type="term" value="P:tail-anchored membrane protein insertion into ER membrane"/>
    <property type="evidence" value="ECO:0007669"/>
    <property type="project" value="TreeGrafter"/>
</dbReference>
<evidence type="ECO:0000256" key="1">
    <source>
        <dbReference type="ARBA" id="ARBA00011040"/>
    </source>
</evidence>
<accession>A0AAV6NAP9</accession>
<protein>
    <recommendedName>
        <fullName evidence="3">ArsA/GET3 Anion-transporting ATPase-like domain-containing protein</fullName>
    </recommendedName>
</protein>
<keyword evidence="2" id="KW-0175">Coiled coil</keyword>
<dbReference type="CDD" id="cd02035">
    <property type="entry name" value="ArsA"/>
    <property type="match status" value="1"/>
</dbReference>
<reference evidence="4 5" key="1">
    <citation type="journal article" date="2021" name="Hortic Res">
        <title>The domestication of Cucurbita argyrosperma as revealed by the genome of its wild relative.</title>
        <authorList>
            <person name="Barrera-Redondo J."/>
            <person name="Sanchez-de la Vega G."/>
            <person name="Aguirre-Liguori J.A."/>
            <person name="Castellanos-Morales G."/>
            <person name="Gutierrez-Guerrero Y.T."/>
            <person name="Aguirre-Dugua X."/>
            <person name="Aguirre-Planter E."/>
            <person name="Tenaillon M.I."/>
            <person name="Lira-Saade R."/>
            <person name="Eguiarte L.E."/>
        </authorList>
    </citation>
    <scope>NUCLEOTIDE SEQUENCE [LARGE SCALE GENOMIC DNA]</scope>
    <source>
        <strain evidence="4">JBR-2021</strain>
    </source>
</reference>
<name>A0AAV6NAP9_9ROSI</name>
<dbReference type="Proteomes" id="UP000685013">
    <property type="component" value="Chromosome 8"/>
</dbReference>
<comment type="caution">
    <text evidence="4">The sequence shown here is derived from an EMBL/GenBank/DDBJ whole genome shotgun (WGS) entry which is preliminary data.</text>
</comment>
<dbReference type="GO" id="GO:0043529">
    <property type="term" value="C:GET complex"/>
    <property type="evidence" value="ECO:0007669"/>
    <property type="project" value="TreeGrafter"/>
</dbReference>
<dbReference type="InterPro" id="IPR025723">
    <property type="entry name" value="ArsA/GET3_ATPase-like"/>
</dbReference>
<comment type="similarity">
    <text evidence="1">Belongs to the arsA ATPase family.</text>
</comment>
<dbReference type="GO" id="GO:0016887">
    <property type="term" value="F:ATP hydrolysis activity"/>
    <property type="evidence" value="ECO:0007669"/>
    <property type="project" value="InterPro"/>
</dbReference>
<dbReference type="GO" id="GO:0005524">
    <property type="term" value="F:ATP binding"/>
    <property type="evidence" value="ECO:0007669"/>
    <property type="project" value="InterPro"/>
</dbReference>
<evidence type="ECO:0000313" key="4">
    <source>
        <dbReference type="EMBL" id="KAG6593692.1"/>
    </source>
</evidence>